<dbReference type="InterPro" id="IPR036065">
    <property type="entry name" value="BolA-like_sf"/>
</dbReference>
<dbReference type="EMBL" id="CP141259">
    <property type="protein sequence ID" value="WRL44444.1"/>
    <property type="molecule type" value="Genomic_DNA"/>
</dbReference>
<comment type="similarity">
    <text evidence="1">Belongs to the BolA/IbaG family.</text>
</comment>
<organism evidence="2 3">
    <name type="scientific">Aromatoleum evansii</name>
    <name type="common">Azoarcus evansii</name>
    <dbReference type="NCBI Taxonomy" id="59406"/>
    <lineage>
        <taxon>Bacteria</taxon>
        <taxon>Pseudomonadati</taxon>
        <taxon>Pseudomonadota</taxon>
        <taxon>Betaproteobacteria</taxon>
        <taxon>Rhodocyclales</taxon>
        <taxon>Rhodocyclaceae</taxon>
        <taxon>Aromatoleum</taxon>
    </lineage>
</organism>
<dbReference type="Gene3D" id="3.30.300.90">
    <property type="entry name" value="BolA-like"/>
    <property type="match status" value="1"/>
</dbReference>
<gene>
    <name evidence="2" type="ORF">U5817_14645</name>
</gene>
<evidence type="ECO:0000313" key="3">
    <source>
        <dbReference type="Proteomes" id="UP001626593"/>
    </source>
</evidence>
<dbReference type="Proteomes" id="UP001626593">
    <property type="component" value="Chromosome"/>
</dbReference>
<name>A0ABZ1AF03_AROEV</name>
<dbReference type="Pfam" id="PF01722">
    <property type="entry name" value="BolA"/>
    <property type="match status" value="1"/>
</dbReference>
<keyword evidence="3" id="KW-1185">Reference proteome</keyword>
<accession>A0ABZ1AF03</accession>
<proteinExistence type="inferred from homology"/>
<sequence length="96" mass="10500">MTVIDEIRNRLAPLNPLSIEIEDESALHAGHAGAKGGGGHYRMTMVSDAFIGKNTVARHRLIYGALGELMRTRIHALAIRALTAEEANTQPNRKEL</sequence>
<dbReference type="RefSeq" id="WP_169125374.1">
    <property type="nucleotide sequence ID" value="NZ_CAWPLS010000264.1"/>
</dbReference>
<evidence type="ECO:0000313" key="2">
    <source>
        <dbReference type="EMBL" id="WRL44444.1"/>
    </source>
</evidence>
<dbReference type="PIRSF" id="PIRSF003113">
    <property type="entry name" value="BolA"/>
    <property type="match status" value="1"/>
</dbReference>
<dbReference type="SUPFAM" id="SSF82657">
    <property type="entry name" value="BolA-like"/>
    <property type="match status" value="1"/>
</dbReference>
<dbReference type="PANTHER" id="PTHR46230:SF7">
    <property type="entry name" value="BOLA-LIKE PROTEIN 1"/>
    <property type="match status" value="1"/>
</dbReference>
<dbReference type="PANTHER" id="PTHR46230">
    <property type="match status" value="1"/>
</dbReference>
<reference evidence="2 3" key="1">
    <citation type="submission" date="2023-12" db="EMBL/GenBank/DDBJ databases">
        <title>A. evansii MAY27, complete genome.</title>
        <authorList>
            <person name="Wang Y."/>
        </authorList>
    </citation>
    <scope>NUCLEOTIDE SEQUENCE [LARGE SCALE GENOMIC DNA]</scope>
    <source>
        <strain evidence="2 3">MAY27</strain>
    </source>
</reference>
<protein>
    <submittedName>
        <fullName evidence="2">BolA family protein</fullName>
    </submittedName>
</protein>
<evidence type="ECO:0000256" key="1">
    <source>
        <dbReference type="RuleBase" id="RU003860"/>
    </source>
</evidence>
<dbReference type="InterPro" id="IPR002634">
    <property type="entry name" value="BolA"/>
</dbReference>